<dbReference type="GO" id="GO:0005829">
    <property type="term" value="C:cytosol"/>
    <property type="evidence" value="ECO:0007669"/>
    <property type="project" value="TreeGrafter"/>
</dbReference>
<proteinExistence type="predicted"/>
<accession>A0A336NBG6</accession>
<dbReference type="Proteomes" id="UP000253846">
    <property type="component" value="Unassembled WGS sequence"/>
</dbReference>
<dbReference type="SUPFAM" id="SSF52540">
    <property type="entry name" value="P-loop containing nucleoside triphosphate hydrolases"/>
    <property type="match status" value="1"/>
</dbReference>
<dbReference type="GO" id="GO:0004386">
    <property type="term" value="F:helicase activity"/>
    <property type="evidence" value="ECO:0007669"/>
    <property type="project" value="UniProtKB-KW"/>
</dbReference>
<sequence length="364" mass="42026">MTVVFATYQSIQVIADEQKECDLSEFDLIICDEVHRTTGVVLGTDKRESEFIKVHDNSIIRGKKRLYMTATPKIFTDITKKQANEINAVLASMDDEELYRKELYTYTFSKAVQNELFAPYKIIVLGVNEEEASQSIQHLMTDENYELILDDKTKIIGCYQALAKIDLKVDLSDNPNLMRRALAFCKDINRSKRIRDTFNSKEIQKELYDLHKVHKETPPFDCKFAHIDGTQSAKERNKALDWLKEDAGENVCPCLLTNVRYLSEGVDVPVFDAVMFLHPHKSHVDVIQAVGRIMRRARRKKRGYIILPVGVPAGVFAREMRPFGSLIHPLIRGRPRFVRFFLFAIFYQSEWDSIIKRCTMVSCT</sequence>
<keyword evidence="2" id="KW-0547">Nucleotide-binding</keyword>
<dbReference type="InterPro" id="IPR006935">
    <property type="entry name" value="Helicase/UvrB_N"/>
</dbReference>
<dbReference type="PANTHER" id="PTHR47396:SF1">
    <property type="entry name" value="ATP-DEPENDENT HELICASE IRC3-RELATED"/>
    <property type="match status" value="1"/>
</dbReference>
<evidence type="ECO:0000313" key="3">
    <source>
        <dbReference type="Proteomes" id="UP000253846"/>
    </source>
</evidence>
<keyword evidence="2" id="KW-0378">Hydrolase</keyword>
<feature type="domain" description="Helicase C-terminal" evidence="1">
    <location>
        <begin position="208"/>
        <end position="297"/>
    </location>
</feature>
<evidence type="ECO:0000313" key="2">
    <source>
        <dbReference type="EMBL" id="SSZ39049.1"/>
    </source>
</evidence>
<reference evidence="2 3" key="1">
    <citation type="submission" date="2018-06" db="EMBL/GenBank/DDBJ databases">
        <authorList>
            <consortium name="Pathogen Informatics"/>
            <person name="Doyle S."/>
        </authorList>
    </citation>
    <scope>NUCLEOTIDE SEQUENCE [LARGE SCALE GENOMIC DNA]</scope>
    <source>
        <strain evidence="2 3">NCTC12860</strain>
    </source>
</reference>
<dbReference type="GO" id="GO:0003677">
    <property type="term" value="F:DNA binding"/>
    <property type="evidence" value="ECO:0007669"/>
    <property type="project" value="InterPro"/>
</dbReference>
<keyword evidence="2" id="KW-0347">Helicase</keyword>
<dbReference type="InterPro" id="IPR027417">
    <property type="entry name" value="P-loop_NTPase"/>
</dbReference>
<dbReference type="GO" id="GO:0016787">
    <property type="term" value="F:hydrolase activity"/>
    <property type="evidence" value="ECO:0007669"/>
    <property type="project" value="InterPro"/>
</dbReference>
<dbReference type="Pfam" id="PF00271">
    <property type="entry name" value="Helicase_C"/>
    <property type="match status" value="1"/>
</dbReference>
<evidence type="ECO:0000259" key="1">
    <source>
        <dbReference type="SMART" id="SM00490"/>
    </source>
</evidence>
<dbReference type="Gene3D" id="3.40.50.300">
    <property type="entry name" value="P-loop containing nucleotide triphosphate hydrolases"/>
    <property type="match status" value="2"/>
</dbReference>
<dbReference type="Pfam" id="PF04851">
    <property type="entry name" value="ResIII"/>
    <property type="match status" value="1"/>
</dbReference>
<gene>
    <name evidence="2" type="ORF">NCTC12860_00239</name>
</gene>
<dbReference type="SMART" id="SM00490">
    <property type="entry name" value="HELICc"/>
    <property type="match status" value="1"/>
</dbReference>
<dbReference type="GO" id="GO:0005524">
    <property type="term" value="F:ATP binding"/>
    <property type="evidence" value="ECO:0007669"/>
    <property type="project" value="InterPro"/>
</dbReference>
<dbReference type="InterPro" id="IPR050742">
    <property type="entry name" value="Helicase_Restrict-Modif_Enz"/>
</dbReference>
<dbReference type="PANTHER" id="PTHR47396">
    <property type="entry name" value="TYPE I RESTRICTION ENZYME ECOKI R PROTEIN"/>
    <property type="match status" value="1"/>
</dbReference>
<dbReference type="InterPro" id="IPR001650">
    <property type="entry name" value="Helicase_C-like"/>
</dbReference>
<organism evidence="2 3">
    <name type="scientific">Bartonella grahamii</name>
    <dbReference type="NCBI Taxonomy" id="33045"/>
    <lineage>
        <taxon>Bacteria</taxon>
        <taxon>Pseudomonadati</taxon>
        <taxon>Pseudomonadota</taxon>
        <taxon>Alphaproteobacteria</taxon>
        <taxon>Hyphomicrobiales</taxon>
        <taxon>Bartonellaceae</taxon>
        <taxon>Bartonella</taxon>
    </lineage>
</organism>
<protein>
    <submittedName>
        <fullName evidence="2">Predicted helicase</fullName>
    </submittedName>
</protein>
<dbReference type="AlphaFoldDB" id="A0A336NBG6"/>
<dbReference type="EMBL" id="UFTD01000001">
    <property type="protein sequence ID" value="SSZ39049.1"/>
    <property type="molecule type" value="Genomic_DNA"/>
</dbReference>
<keyword evidence="2" id="KW-0067">ATP-binding</keyword>
<name>A0A336NBG6_BARGR</name>